<feature type="domain" description="SCP" evidence="10">
    <location>
        <begin position="1433"/>
        <end position="1590"/>
    </location>
</feature>
<name>A0A1Q9D2S7_SYMMI</name>
<dbReference type="Gene3D" id="3.40.33.10">
    <property type="entry name" value="CAP"/>
    <property type="match status" value="1"/>
</dbReference>
<sequence>MGLCGRPDTGQSDGIEFEALRRRCEFVLLCEMTRQSAVVLELCSTLAAARGMSTRNLPEEMSQSRDAEMPGEGMVPFTDRRIVALATVLATVAAMESLSKVAARLLSRHPDTQFSRPCHGAMKRSFQDIQEEELRLKAALPADRHCLQGNQDGYSIGTDLTFSRILDHDTAQERPYKSRSNESKTVLHWGQRKLMLAEIEFLTEYYERGSCVVYAGAAPGTHIRLLAKMFPKLRFVLIDCRPFSDHLNKAAKELLWIDGTPRIRCEQKYFTDETAKEFEHSEGVLFISDVRTSKDADEGDDYPSQKEVEDDMRVQERWHLLMKPVASCFKFRLPWDAGTTKYLNGTVHLPVWGPATTTESRLFVEFQGLDSERCFRSYDNRKYEQQMFYFNTHRRIAKYKHEFEDYFRCCCFDCASEAAILTKYLQAVEPMPEEVVEHNPHIAAKDVPGLSRLLDFECHRDYQDLRSLVRGNPDPTERRRRIQKRQTRAKVDNRISKEQTLSERPEASYARLRQGLDVDFAKDSQYQYRRLSTFFRHWGQSSPEGLSSHTRKALHRIVRAGRSVLRPGEIREALSSIPPMVLPGDAIIDDGEDSDREVEAAEFHSITDFEEETQLEGFGYDLRKADFPQGDGEHSWNVIDASTYKLRSETYFLDGSKEPSRPAMLQLLDVDVSQIGPRGPIVESARHSDFSCQAIRRRGDGRFLFILNIIMPPYQTIMTAAVDPSAAWLSDPASPQARVWHRFLAASHEEQKKKLKVIFSVETGPWVVKKVALKKPTLIGMKISMESHYQPEDYLEITLDVTNGGRGGGYEEMVTRMVLRHVKSLECGLCCLIEATQEDELPECALFAFLASHPDFESTGNADPLTAPAPNWIGPPSLIWGDADVRCDVDVATGRILTATVLASEREIEANRDYQLTIFVRNPTLTIPAYEEAMWNVWHLDTFDSPGSSGVLPTFRDSITLPGYPVYNKARQWVVRNQDPVTGATYRNGLSEIPGLFVQFQLPTKLVPGDVIAIEAPTGFNFLTGPQDSCADFRWEPMEDAFLYLPNSMITCIDNMITMQVQEPKNIPELRVMMFRLTSRNPAKTPHTFLNHWSITHTANGAIMSTEAIKSWDVVPQLANVRVMLVGEQKAENSVSTMAVSYRPVSDADELSLEALEPTGFDFTGASAISLGHEVIATNAETIRIRASTYAEVNVDIVIANFRLGLNGGPTLFNLITRLNNGAQMDEALNFRSGFRLPGRVAVTGKQISSEYKLMPELYPVPSLWEVRMGEFAVVELPFTVTINSAVGNLMRLRAPPYDLQAQDFNIIQSGTAETVTSEVTSTSSGEMVVRLGTQLFRGVLYEASVRALTPRVPNPTDAMWSIEVRVKVQVAMPPHARVVEIFLVFQVFQVTLASPNTTWTFSRRLQDEAWGDQGHCTANFNPAEIRADPSRNDPQRWVDAHNYYRACHGVPGLAWGEELVQYAKAWVEKLLQHCASGADLAAWAQASSGRPHDPNLYTGVELPQQAENLDARQFNSINDPPEESVWDWYREVLACPGQGSQPGCGAELNHYTALIWKDARRVACWVGLRGDLRVVSCRYAAAAGGSDAGCSVPNTVGPPNTGGCQHGVGNSGDPEVPALVKQCPKMQPPAQVAPALPPLPPHQAPPSHEPCINHICMLSCIQKGQLGACERCLHSEQCADGFYCCPFMKKCVKDGGQKCLTPIAFCQPPCMDSQPIDQCSCHPKQTDDKFPWGWQKPTCKANEQPLVVTTTPKPTTPPTKLIFSGVKNPAQWNRLSEFVRSKVVEWKASKLCASIDATTPSPQKQDVFLSAKATFALTFSDMSGLTPVTGEFEGIVPVMQTTGQAEIDQLCGAVQRLFAADGLQSTAESPASSLSLILVLLSAALIISLALFAFFRQRRPAASASAGAELMDEASNLLEKDHLGLEMPNCLATYDKILDGSQLPLNTNDGLTEGFRLVERAELTVQASRSPPMAAIDVNLVVDPKSSQPDELILVAPLGFNFTPNCLVTSSFNRVTSCQLHGNVAGRASARLTVARLTSVLEQVVIKVTTPAQNPPSTSWFINARDMASDLQLAWGEDPSGVLIRQMLGAHVLYPGIPQIPGQMAFSFITNEKIESGGAIRVGYPTDIEVLCNGLYLSQVAITGEVTCMNFIQEGYFELRLDRPLPPGQQAFTVTSTCPAAVNDNVFYIIILTPTGQVSDAAMSIPGLRIQHGLPISAMPLIWGMAEPNRNTFVSTGIELLAELPLKDPPIMSEIIIEMPPDFSHQVQKTAQLETLTEPLPRREGGWLDVTDPRRLRLLMDEEAIQKLAIGSYRF</sequence>
<keyword evidence="5" id="KW-0648">Protein biosynthesis</keyword>
<dbReference type="PROSITE" id="PS51612">
    <property type="entry name" value="SAM_MT_2O_PK"/>
    <property type="match status" value="1"/>
</dbReference>
<dbReference type="InterPro" id="IPR025804">
    <property type="entry name" value="Pox/kineto_cap_MeTfrase"/>
</dbReference>
<keyword evidence="9" id="KW-0812">Transmembrane</keyword>
<dbReference type="GO" id="GO:0032259">
    <property type="term" value="P:methylation"/>
    <property type="evidence" value="ECO:0007669"/>
    <property type="project" value="UniProtKB-KW"/>
</dbReference>
<evidence type="ECO:0000259" key="10">
    <source>
        <dbReference type="SMART" id="SM00198"/>
    </source>
</evidence>
<evidence type="ECO:0000256" key="2">
    <source>
        <dbReference type="ARBA" id="ARBA00011923"/>
    </source>
</evidence>
<keyword evidence="4" id="KW-0251">Elongation factor</keyword>
<keyword evidence="9" id="KW-1133">Transmembrane helix</keyword>
<evidence type="ECO:0000256" key="7">
    <source>
        <dbReference type="ARBA" id="ARBA00046511"/>
    </source>
</evidence>
<dbReference type="Pfam" id="PF00188">
    <property type="entry name" value="CAP"/>
    <property type="match status" value="1"/>
</dbReference>
<dbReference type="OrthoDB" id="428977at2759"/>
<dbReference type="Gene3D" id="3.40.50.150">
    <property type="entry name" value="Vaccinia Virus protein VP39"/>
    <property type="match status" value="1"/>
</dbReference>
<comment type="caution">
    <text evidence="11">The sequence shown here is derived from an EMBL/GenBank/DDBJ whole genome shotgun (WGS) entry which is preliminary data.</text>
</comment>
<keyword evidence="11" id="KW-0808">Transferase</keyword>
<dbReference type="GO" id="GO:0006370">
    <property type="term" value="P:7-methylguanosine mRNA capping"/>
    <property type="evidence" value="ECO:0007669"/>
    <property type="project" value="InterPro"/>
</dbReference>
<dbReference type="SUPFAM" id="SSF55797">
    <property type="entry name" value="PR-1-like"/>
    <property type="match status" value="1"/>
</dbReference>
<gene>
    <name evidence="11" type="primary">PAPS</name>
    <name evidence="11" type="ORF">AK812_SmicGene29034</name>
</gene>
<dbReference type="CDD" id="cd20760">
    <property type="entry name" value="capping_2-OMTase_Mimiviridae"/>
    <property type="match status" value="1"/>
</dbReference>
<keyword evidence="11" id="KW-0489">Methyltransferase</keyword>
<keyword evidence="9" id="KW-0472">Membrane</keyword>
<dbReference type="Pfam" id="PF07059">
    <property type="entry name" value="EDR2_C"/>
    <property type="match status" value="1"/>
</dbReference>
<dbReference type="SMART" id="SM00198">
    <property type="entry name" value="SCP"/>
    <property type="match status" value="1"/>
</dbReference>
<proteinExistence type="predicted"/>
<dbReference type="InterPro" id="IPR014044">
    <property type="entry name" value="CAP_dom"/>
</dbReference>
<dbReference type="InterPro" id="IPR029063">
    <property type="entry name" value="SAM-dependent_MTases_sf"/>
</dbReference>
<reference evidence="11 12" key="1">
    <citation type="submission" date="2016-02" db="EMBL/GenBank/DDBJ databases">
        <title>Genome analysis of coral dinoflagellate symbionts highlights evolutionary adaptations to a symbiotic lifestyle.</title>
        <authorList>
            <person name="Aranda M."/>
            <person name="Li Y."/>
            <person name="Liew Y.J."/>
            <person name="Baumgarten S."/>
            <person name="Simakov O."/>
            <person name="Wilson M."/>
            <person name="Piel J."/>
            <person name="Ashoor H."/>
            <person name="Bougouffa S."/>
            <person name="Bajic V.B."/>
            <person name="Ryu T."/>
            <person name="Ravasi T."/>
            <person name="Bayer T."/>
            <person name="Micklem G."/>
            <person name="Kim H."/>
            <person name="Bhak J."/>
            <person name="Lajeunesse T.C."/>
            <person name="Voolstra C.R."/>
        </authorList>
    </citation>
    <scope>NUCLEOTIDE SEQUENCE [LARGE SCALE GENOMIC DNA]</scope>
    <source>
        <strain evidence="11 12">CCMP2467</strain>
    </source>
</reference>
<evidence type="ECO:0000256" key="3">
    <source>
        <dbReference type="ARBA" id="ARBA00015701"/>
    </source>
</evidence>
<dbReference type="PANTHER" id="PTHR12136">
    <property type="entry name" value="ENHANCED DISEASE RESISTANCE-RELATED"/>
    <property type="match status" value="1"/>
</dbReference>
<evidence type="ECO:0000256" key="6">
    <source>
        <dbReference type="ARBA" id="ARBA00034661"/>
    </source>
</evidence>
<evidence type="ECO:0000256" key="9">
    <source>
        <dbReference type="SAM" id="Phobius"/>
    </source>
</evidence>
<evidence type="ECO:0000313" key="12">
    <source>
        <dbReference type="Proteomes" id="UP000186817"/>
    </source>
</evidence>
<organism evidence="11 12">
    <name type="scientific">Symbiodinium microadriaticum</name>
    <name type="common">Dinoflagellate</name>
    <name type="synonym">Zooxanthella microadriatica</name>
    <dbReference type="NCBI Taxonomy" id="2951"/>
    <lineage>
        <taxon>Eukaryota</taxon>
        <taxon>Sar</taxon>
        <taxon>Alveolata</taxon>
        <taxon>Dinophyceae</taxon>
        <taxon>Suessiales</taxon>
        <taxon>Symbiodiniaceae</taxon>
        <taxon>Symbiodinium</taxon>
    </lineage>
</organism>
<feature type="region of interest" description="Disordered" evidence="8">
    <location>
        <begin position="471"/>
        <end position="506"/>
    </location>
</feature>
<evidence type="ECO:0000313" key="11">
    <source>
        <dbReference type="EMBL" id="OLP89477.1"/>
    </source>
</evidence>
<accession>A0A1Q9D2S7</accession>
<dbReference type="InterPro" id="IPR000176">
    <property type="entry name" value="mRNA_MeTrfase-like"/>
</dbReference>
<dbReference type="Proteomes" id="UP000186817">
    <property type="component" value="Unassembled WGS sequence"/>
</dbReference>
<dbReference type="EMBL" id="LSRX01000757">
    <property type="protein sequence ID" value="OLP89477.1"/>
    <property type="molecule type" value="Genomic_DNA"/>
</dbReference>
<comment type="function">
    <text evidence="6">Displays methyltransferase, positive regulation of the poly(A) polymerase and transcription elongation activities. Involved in the modification of both mRNA ends and in intermediate and late gene positive transcription elongation. At the mRNAs 5' end, methylates the ribose 2' OH group of the first transcribed nucleotide, thereby producing a 2'-O-methylpurine cap. At the 3' end, functions as a processivity factor which stimulates the activity of the viral poly(A) polymerase OPG063 that creates mRNA's poly(A) tail. In the presence of OPG102, OPG063 does not dissociate from the RNA allowing tail elongation to around 250 adenylates.</text>
</comment>
<comment type="subcellular location">
    <subcellularLocation>
        <location evidence="1">Virion</location>
    </subcellularLocation>
</comment>
<dbReference type="SUPFAM" id="SSF53335">
    <property type="entry name" value="S-adenosyl-L-methionine-dependent methyltransferases"/>
    <property type="match status" value="1"/>
</dbReference>
<evidence type="ECO:0000256" key="8">
    <source>
        <dbReference type="SAM" id="MobiDB-lite"/>
    </source>
</evidence>
<comment type="subunit">
    <text evidence="7">Interacts with poly(A) polymerase catalytic subunit OPG063. Interacts with OPG109 and OPG123; these interactions might help linking transcription to capping and polyadenylation.</text>
</comment>
<keyword evidence="12" id="KW-1185">Reference proteome</keyword>
<dbReference type="Pfam" id="PF01358">
    <property type="entry name" value="PARP_regulatory"/>
    <property type="match status" value="1"/>
</dbReference>
<dbReference type="GO" id="GO:0004483">
    <property type="term" value="F:methyltransferase cap1 activity"/>
    <property type="evidence" value="ECO:0007669"/>
    <property type="project" value="UniProtKB-EC"/>
</dbReference>
<feature type="compositionally biased region" description="Basic residues" evidence="8">
    <location>
        <begin position="478"/>
        <end position="488"/>
    </location>
</feature>
<dbReference type="InterPro" id="IPR009769">
    <property type="entry name" value="EDR2_C"/>
</dbReference>
<evidence type="ECO:0000256" key="1">
    <source>
        <dbReference type="ARBA" id="ARBA00004328"/>
    </source>
</evidence>
<protein>
    <recommendedName>
        <fullName evidence="3">Cap-specific mRNA (nucleoside-2'-O-)-methyltransferase</fullName>
        <ecNumber evidence="2">2.1.1.57</ecNumber>
    </recommendedName>
</protein>
<evidence type="ECO:0000256" key="4">
    <source>
        <dbReference type="ARBA" id="ARBA00022768"/>
    </source>
</evidence>
<dbReference type="InterPro" id="IPR045096">
    <property type="entry name" value="EDR2-like"/>
</dbReference>
<dbReference type="GO" id="GO:0003746">
    <property type="term" value="F:translation elongation factor activity"/>
    <property type="evidence" value="ECO:0007669"/>
    <property type="project" value="UniProtKB-KW"/>
</dbReference>
<evidence type="ECO:0000256" key="5">
    <source>
        <dbReference type="ARBA" id="ARBA00022917"/>
    </source>
</evidence>
<feature type="compositionally biased region" description="Basic and acidic residues" evidence="8">
    <location>
        <begin position="489"/>
        <end position="506"/>
    </location>
</feature>
<dbReference type="EC" id="2.1.1.57" evidence="2"/>
<feature type="transmembrane region" description="Helical" evidence="9">
    <location>
        <begin position="1875"/>
        <end position="1896"/>
    </location>
</feature>
<dbReference type="PANTHER" id="PTHR12136:SF41">
    <property type="entry name" value="PLECKSTRIN HOMOLOGY (PH) AND LIPID-BINDING START DOMAINS-CONTAINING PROTEIN"/>
    <property type="match status" value="1"/>
</dbReference>
<dbReference type="InterPro" id="IPR035940">
    <property type="entry name" value="CAP_sf"/>
</dbReference>